<reference evidence="2" key="1">
    <citation type="submission" date="2021-03" db="EMBL/GenBank/DDBJ databases">
        <title>Draft genome sequence of rust myrtle Austropuccinia psidii MF-1, a brazilian biotype.</title>
        <authorList>
            <person name="Quecine M.C."/>
            <person name="Pachon D.M.R."/>
            <person name="Bonatelli M.L."/>
            <person name="Correr F.H."/>
            <person name="Franceschini L.M."/>
            <person name="Leite T.F."/>
            <person name="Margarido G.R.A."/>
            <person name="Almeida C.A."/>
            <person name="Ferrarezi J.A."/>
            <person name="Labate C.A."/>
        </authorList>
    </citation>
    <scope>NUCLEOTIDE SEQUENCE</scope>
    <source>
        <strain evidence="2">MF-1</strain>
    </source>
</reference>
<dbReference type="AlphaFoldDB" id="A0A9Q3DCD7"/>
<organism evidence="2 3">
    <name type="scientific">Austropuccinia psidii MF-1</name>
    <dbReference type="NCBI Taxonomy" id="1389203"/>
    <lineage>
        <taxon>Eukaryota</taxon>
        <taxon>Fungi</taxon>
        <taxon>Dikarya</taxon>
        <taxon>Basidiomycota</taxon>
        <taxon>Pucciniomycotina</taxon>
        <taxon>Pucciniomycetes</taxon>
        <taxon>Pucciniales</taxon>
        <taxon>Sphaerophragmiaceae</taxon>
        <taxon>Austropuccinia</taxon>
    </lineage>
</organism>
<evidence type="ECO:0000313" key="3">
    <source>
        <dbReference type="Proteomes" id="UP000765509"/>
    </source>
</evidence>
<gene>
    <name evidence="2" type="ORF">O181_038933</name>
</gene>
<name>A0A9Q3DCD7_9BASI</name>
<accession>A0A9Q3DCD7</accession>
<feature type="region of interest" description="Disordered" evidence="1">
    <location>
        <begin position="39"/>
        <end position="79"/>
    </location>
</feature>
<evidence type="ECO:0000256" key="1">
    <source>
        <dbReference type="SAM" id="MobiDB-lite"/>
    </source>
</evidence>
<dbReference type="Gene3D" id="4.10.60.10">
    <property type="entry name" value="Zinc finger, CCHC-type"/>
    <property type="match status" value="1"/>
</dbReference>
<dbReference type="Proteomes" id="UP000765509">
    <property type="component" value="Unassembled WGS sequence"/>
</dbReference>
<keyword evidence="3" id="KW-1185">Reference proteome</keyword>
<proteinExistence type="predicted"/>
<sequence length="171" mass="19465">MVELKDKPIKRVSEVIKKKNSCHNCGSKDRYSNNCPKAKKKVYASEKVPEEESPIEDSVSDSMGDAIREQSDEEQDPREELLVEYHEETPLEIQDRQEEAVMPQDTEAKKLCKNTQDAQTFLLTSTKVVAYIHGTATKMTVLHRQCSTPIDHLQWSTLLNSGQKLSQSLFP</sequence>
<evidence type="ECO:0000313" key="2">
    <source>
        <dbReference type="EMBL" id="MBW0499218.1"/>
    </source>
</evidence>
<evidence type="ECO:0008006" key="4">
    <source>
        <dbReference type="Google" id="ProtNLM"/>
    </source>
</evidence>
<protein>
    <recommendedName>
        <fullName evidence="4">CCHC-type domain-containing protein</fullName>
    </recommendedName>
</protein>
<dbReference type="EMBL" id="AVOT02015157">
    <property type="protein sequence ID" value="MBW0499218.1"/>
    <property type="molecule type" value="Genomic_DNA"/>
</dbReference>
<comment type="caution">
    <text evidence="2">The sequence shown here is derived from an EMBL/GenBank/DDBJ whole genome shotgun (WGS) entry which is preliminary data.</text>
</comment>